<evidence type="ECO:0000313" key="12">
    <source>
        <dbReference type="EMBL" id="CAE6178335.1"/>
    </source>
</evidence>
<dbReference type="GO" id="GO:0008320">
    <property type="term" value="F:protein transmembrane transporter activity"/>
    <property type="evidence" value="ECO:0007669"/>
    <property type="project" value="InterPro"/>
</dbReference>
<dbReference type="FunFam" id="1.20.5.820:FF:000001">
    <property type="entry name" value="Transport protein Sec61 subunit gamma"/>
    <property type="match status" value="1"/>
</dbReference>
<dbReference type="PANTHER" id="PTHR36783:SF2">
    <property type="entry name" value="THYLAKOID LUMENAL 17.9 KDA PROTEIN, CHLOROPLASTIC"/>
    <property type="match status" value="1"/>
</dbReference>
<comment type="function">
    <text evidence="10">Necessary for protein translocation in the endoplasmic reticulum.</text>
</comment>
<dbReference type="SUPFAM" id="SSF103456">
    <property type="entry name" value="Preprotein translocase SecE subunit"/>
    <property type="match status" value="1"/>
</dbReference>
<evidence type="ECO:0000256" key="10">
    <source>
        <dbReference type="ARBA" id="ARBA00055400"/>
    </source>
</evidence>
<keyword evidence="3" id="KW-0813">Transport</keyword>
<dbReference type="AlphaFoldDB" id="A0A8S2AV53"/>
<sequence>MSLVGSLQLILPPRPRSTKFLCSLKNPTQGQEQLSSSSPSISLLPKLISFALALSLTSSSSALAIPSLSSSQPLTTPFTQSKFVQTGLLNGKIRPCPSTNPGCVSTNPTSSSFSFPLTIPETDTQDPIQKLKEAIMSTQKNPKFVVLEDTPYGRYLEAEVEGGGFSRDVMEFLVKQDVVAYRCMATKVTFVYPFTTAFGDSKGQEERMKKLIDQLGCDMDAIDSVVDPLRDFAKDSIRLVKRCHKPDRKEFTKVAVRTAIGFVVMGFVGFFVKLIFIPINNIIVGAT</sequence>
<comment type="subcellular location">
    <subcellularLocation>
        <location evidence="1">Endoplasmic reticulum membrane</location>
        <topology evidence="1">Single-pass membrane protein</topology>
    </subcellularLocation>
</comment>
<accession>A0A8S2AV53</accession>
<gene>
    <name evidence="12" type="ORF">AARE701A_LOCUS18537</name>
</gene>
<reference evidence="12" key="1">
    <citation type="submission" date="2021-01" db="EMBL/GenBank/DDBJ databases">
        <authorList>
            <person name="Bezrukov I."/>
        </authorList>
    </citation>
    <scope>NUCLEOTIDE SEQUENCE</scope>
</reference>
<evidence type="ECO:0000256" key="6">
    <source>
        <dbReference type="ARBA" id="ARBA00022927"/>
    </source>
</evidence>
<evidence type="ECO:0000256" key="5">
    <source>
        <dbReference type="ARBA" id="ARBA00022824"/>
    </source>
</evidence>
<dbReference type="InterPro" id="IPR001901">
    <property type="entry name" value="Translocase_SecE/Sec61-g"/>
</dbReference>
<keyword evidence="6" id="KW-0653">Protein transport</keyword>
<evidence type="ECO:0000256" key="3">
    <source>
        <dbReference type="ARBA" id="ARBA00022448"/>
    </source>
</evidence>
<feature type="transmembrane region" description="Helical" evidence="11">
    <location>
        <begin position="254"/>
        <end position="279"/>
    </location>
</feature>
<keyword evidence="13" id="KW-1185">Reference proteome</keyword>
<dbReference type="EMBL" id="LR999457">
    <property type="protein sequence ID" value="CAE6178335.1"/>
    <property type="molecule type" value="Genomic_DNA"/>
</dbReference>
<dbReference type="InterPro" id="IPR008158">
    <property type="entry name" value="Translocase_Sec61-g"/>
</dbReference>
<dbReference type="NCBIfam" id="TIGR00327">
    <property type="entry name" value="secE_euk_arch"/>
    <property type="match status" value="1"/>
</dbReference>
<comment type="similarity">
    <text evidence="2">Belongs to the SecE/SEC61-gamma family.</text>
</comment>
<keyword evidence="5" id="KW-0256">Endoplasmic reticulum</keyword>
<name>A0A8S2AV53_ARAAE</name>
<evidence type="ECO:0000256" key="9">
    <source>
        <dbReference type="ARBA" id="ARBA00023136"/>
    </source>
</evidence>
<keyword evidence="4 11" id="KW-0812">Transmembrane</keyword>
<evidence type="ECO:0000313" key="13">
    <source>
        <dbReference type="Proteomes" id="UP000682877"/>
    </source>
</evidence>
<keyword evidence="9 11" id="KW-0472">Membrane</keyword>
<dbReference type="GO" id="GO:0005789">
    <property type="term" value="C:endoplasmic reticulum membrane"/>
    <property type="evidence" value="ECO:0007669"/>
    <property type="project" value="UniProtKB-SubCell"/>
</dbReference>
<dbReference type="Pfam" id="PF00584">
    <property type="entry name" value="SecE"/>
    <property type="match status" value="1"/>
</dbReference>
<dbReference type="InterPro" id="IPR037734">
    <property type="entry name" value="Thylakoid_lumenal_17.9"/>
</dbReference>
<evidence type="ECO:0000256" key="11">
    <source>
        <dbReference type="SAM" id="Phobius"/>
    </source>
</evidence>
<evidence type="ECO:0000256" key="8">
    <source>
        <dbReference type="ARBA" id="ARBA00023010"/>
    </source>
</evidence>
<proteinExistence type="inferred from homology"/>
<evidence type="ECO:0000256" key="4">
    <source>
        <dbReference type="ARBA" id="ARBA00022692"/>
    </source>
</evidence>
<dbReference type="PANTHER" id="PTHR36783">
    <property type="entry name" value="THYLAKOID LUMENAL 17.9 KDA PROTEIN, CHLOROPLASTIC"/>
    <property type="match status" value="1"/>
</dbReference>
<evidence type="ECO:0000256" key="7">
    <source>
        <dbReference type="ARBA" id="ARBA00022989"/>
    </source>
</evidence>
<keyword evidence="7 11" id="KW-1133">Transmembrane helix</keyword>
<dbReference type="GO" id="GO:0006605">
    <property type="term" value="P:protein targeting"/>
    <property type="evidence" value="ECO:0007669"/>
    <property type="project" value="InterPro"/>
</dbReference>
<dbReference type="GO" id="GO:0006886">
    <property type="term" value="P:intracellular protein transport"/>
    <property type="evidence" value="ECO:0007669"/>
    <property type="project" value="InterPro"/>
</dbReference>
<dbReference type="GO" id="GO:0009543">
    <property type="term" value="C:chloroplast thylakoid lumen"/>
    <property type="evidence" value="ECO:0007669"/>
    <property type="project" value="TreeGrafter"/>
</dbReference>
<evidence type="ECO:0000256" key="2">
    <source>
        <dbReference type="ARBA" id="ARBA00008274"/>
    </source>
</evidence>
<keyword evidence="8" id="KW-0811">Translocation</keyword>
<dbReference type="Proteomes" id="UP000682877">
    <property type="component" value="Chromosome 7"/>
</dbReference>
<dbReference type="PROSITE" id="PS01067">
    <property type="entry name" value="SECE_SEC61G"/>
    <property type="match status" value="1"/>
</dbReference>
<dbReference type="Gene3D" id="1.20.5.820">
    <property type="entry name" value="Preprotein translocase SecE subunit"/>
    <property type="match status" value="1"/>
</dbReference>
<organism evidence="12 13">
    <name type="scientific">Arabidopsis arenosa</name>
    <name type="common">Sand rock-cress</name>
    <name type="synonym">Cardaminopsis arenosa</name>
    <dbReference type="NCBI Taxonomy" id="38785"/>
    <lineage>
        <taxon>Eukaryota</taxon>
        <taxon>Viridiplantae</taxon>
        <taxon>Streptophyta</taxon>
        <taxon>Embryophyta</taxon>
        <taxon>Tracheophyta</taxon>
        <taxon>Spermatophyta</taxon>
        <taxon>Magnoliopsida</taxon>
        <taxon>eudicotyledons</taxon>
        <taxon>Gunneridae</taxon>
        <taxon>Pentapetalae</taxon>
        <taxon>rosids</taxon>
        <taxon>malvids</taxon>
        <taxon>Brassicales</taxon>
        <taxon>Brassicaceae</taxon>
        <taxon>Camelineae</taxon>
        <taxon>Arabidopsis</taxon>
    </lineage>
</organism>
<evidence type="ECO:0000256" key="1">
    <source>
        <dbReference type="ARBA" id="ARBA00004389"/>
    </source>
</evidence>
<dbReference type="HAMAP" id="MF_00422">
    <property type="entry name" value="SecE"/>
    <property type="match status" value="1"/>
</dbReference>
<protein>
    <submittedName>
        <fullName evidence="12">Uncharacterized protein</fullName>
    </submittedName>
</protein>
<dbReference type="InterPro" id="IPR023391">
    <property type="entry name" value="Prot_translocase_SecE_dom_sf"/>
</dbReference>